<keyword evidence="2" id="KW-1185">Reference proteome</keyword>
<gene>
    <name evidence="1" type="ORF">PHACADRAFT_253764</name>
</gene>
<protein>
    <submittedName>
        <fullName evidence="1">Uncharacterized protein</fullName>
    </submittedName>
</protein>
<dbReference type="STRING" id="650164.K5VYA5"/>
<dbReference type="HOGENOM" id="CLU_168444_0_0_1"/>
<proteinExistence type="predicted"/>
<evidence type="ECO:0000313" key="2">
    <source>
        <dbReference type="Proteomes" id="UP000008370"/>
    </source>
</evidence>
<name>K5VYA5_PHACS</name>
<dbReference type="GeneID" id="18915869"/>
<dbReference type="Proteomes" id="UP000008370">
    <property type="component" value="Unassembled WGS sequence"/>
</dbReference>
<dbReference type="EMBL" id="JH930471">
    <property type="protein sequence ID" value="EKM56563.1"/>
    <property type="molecule type" value="Genomic_DNA"/>
</dbReference>
<dbReference type="AlphaFoldDB" id="K5VYA5"/>
<sequence length="115" mass="12743">MFFSHRLPAAPDEIYSSCLATLYEGHALWYPEPHVSGEPQIGDVGFMRNGAFVRLFNLDTSAPGKKVVCWDPPFKVTEDLPRSVFTIDPRRCPLVPAHYPSHGVEVKQKGASAGM</sequence>
<dbReference type="KEGG" id="pco:PHACADRAFT_253764"/>
<accession>K5VYA5</accession>
<dbReference type="RefSeq" id="XP_007394408.1">
    <property type="nucleotide sequence ID" value="XM_007394346.1"/>
</dbReference>
<dbReference type="InParanoid" id="K5VYA5"/>
<reference evidence="1 2" key="1">
    <citation type="journal article" date="2012" name="BMC Genomics">
        <title>Comparative genomics of the white-rot fungi, Phanerochaete carnosa and P. chrysosporium, to elucidate the genetic basis of the distinct wood types they colonize.</title>
        <authorList>
            <person name="Suzuki H."/>
            <person name="MacDonald J."/>
            <person name="Syed K."/>
            <person name="Salamov A."/>
            <person name="Hori C."/>
            <person name="Aerts A."/>
            <person name="Henrissat B."/>
            <person name="Wiebenga A."/>
            <person name="vanKuyk P.A."/>
            <person name="Barry K."/>
            <person name="Lindquist E."/>
            <person name="LaButti K."/>
            <person name="Lapidus A."/>
            <person name="Lucas S."/>
            <person name="Coutinho P."/>
            <person name="Gong Y."/>
            <person name="Samejima M."/>
            <person name="Mahadevan R."/>
            <person name="Abou-Zaid M."/>
            <person name="de Vries R.P."/>
            <person name="Igarashi K."/>
            <person name="Yadav J.S."/>
            <person name="Grigoriev I.V."/>
            <person name="Master E.R."/>
        </authorList>
    </citation>
    <scope>NUCLEOTIDE SEQUENCE [LARGE SCALE GENOMIC DNA]</scope>
    <source>
        <strain evidence="1 2">HHB-10118-sp</strain>
    </source>
</reference>
<evidence type="ECO:0000313" key="1">
    <source>
        <dbReference type="EMBL" id="EKM56563.1"/>
    </source>
</evidence>
<organism evidence="1 2">
    <name type="scientific">Phanerochaete carnosa (strain HHB-10118-sp)</name>
    <name type="common">White-rot fungus</name>
    <name type="synonym">Peniophora carnosa</name>
    <dbReference type="NCBI Taxonomy" id="650164"/>
    <lineage>
        <taxon>Eukaryota</taxon>
        <taxon>Fungi</taxon>
        <taxon>Dikarya</taxon>
        <taxon>Basidiomycota</taxon>
        <taxon>Agaricomycotina</taxon>
        <taxon>Agaricomycetes</taxon>
        <taxon>Polyporales</taxon>
        <taxon>Phanerochaetaceae</taxon>
        <taxon>Phanerochaete</taxon>
    </lineage>
</organism>
<dbReference type="OrthoDB" id="3222453at2759"/>